<reference evidence="1 2" key="1">
    <citation type="submission" date="2019-08" db="EMBL/GenBank/DDBJ databases">
        <title>Whole genome sequencing of chitin degrading bacteria Chitinophaga pinensis YS16.</title>
        <authorList>
            <person name="Singh R.P."/>
            <person name="Manchanda G."/>
            <person name="Maurya I.K."/>
            <person name="Joshi N.K."/>
            <person name="Srivastava A.K."/>
        </authorList>
    </citation>
    <scope>NUCLEOTIDE SEQUENCE [LARGE SCALE GENOMIC DNA]</scope>
    <source>
        <strain evidence="1 2">YS-16</strain>
    </source>
</reference>
<protein>
    <submittedName>
        <fullName evidence="1">Uncharacterized protein</fullName>
    </submittedName>
</protein>
<dbReference type="RefSeq" id="WP_146308213.1">
    <property type="nucleotide sequence ID" value="NZ_VOHS01000068.1"/>
</dbReference>
<dbReference type="OrthoDB" id="649352at2"/>
<dbReference type="AlphaFoldDB" id="A0A5C6LJ51"/>
<comment type="caution">
    <text evidence="1">The sequence shown here is derived from an EMBL/GenBank/DDBJ whole genome shotgun (WGS) entry which is preliminary data.</text>
</comment>
<accession>A0A5C6LJ51</accession>
<evidence type="ECO:0000313" key="2">
    <source>
        <dbReference type="Proteomes" id="UP000318815"/>
    </source>
</evidence>
<gene>
    <name evidence="1" type="ORF">FEF09_28370</name>
</gene>
<name>A0A5C6LJ51_9BACT</name>
<dbReference type="EMBL" id="VOHS01000068">
    <property type="protein sequence ID" value="TWV92212.1"/>
    <property type="molecule type" value="Genomic_DNA"/>
</dbReference>
<organism evidence="1 2">
    <name type="scientific">Chitinophaga pinensis</name>
    <dbReference type="NCBI Taxonomy" id="79329"/>
    <lineage>
        <taxon>Bacteria</taxon>
        <taxon>Pseudomonadati</taxon>
        <taxon>Bacteroidota</taxon>
        <taxon>Chitinophagia</taxon>
        <taxon>Chitinophagales</taxon>
        <taxon>Chitinophagaceae</taxon>
        <taxon>Chitinophaga</taxon>
    </lineage>
</organism>
<keyword evidence="2" id="KW-1185">Reference proteome</keyword>
<proteinExistence type="predicted"/>
<sequence>MRLFMLLAGAFFALVTDGYSQQKATSAISLNGFYISKTGTVDGKIDMYTYLRFYNDGSVYSQTVTSVNAQAVAAWFGRYQQYAQKGYYQVKGAKVAIQLSNKGLPDARLEGEQQTMYEGNVSADNRICLTKEHEKKENCFNFYPVMDTTVKKYSPHKAKIRLPGEWKIKTILEGGQVFFTNADSTTVAMIVFPASEMESYKEGQDDFVTTETYYEWDSNFMRDELKMAVKKITENKEKSFIIWNAKDQDNDNNFLFGTHIGLVYNIMIYDKQMPLEQQLKFIEMLYDLNK</sequence>
<dbReference type="Proteomes" id="UP000318815">
    <property type="component" value="Unassembled WGS sequence"/>
</dbReference>
<evidence type="ECO:0000313" key="1">
    <source>
        <dbReference type="EMBL" id="TWV92212.1"/>
    </source>
</evidence>